<dbReference type="EMBL" id="LNRQ01000003">
    <property type="protein sequence ID" value="KZN03165.1"/>
    <property type="molecule type" value="Genomic_DNA"/>
</dbReference>
<dbReference type="Gramene" id="KZN03165">
    <property type="protein sequence ID" value="KZN03165"/>
    <property type="gene ID" value="DCAR_011921"/>
</dbReference>
<evidence type="ECO:0000313" key="4">
    <source>
        <dbReference type="EMBL" id="KZN03165.1"/>
    </source>
</evidence>
<keyword evidence="6" id="KW-1185">Reference proteome</keyword>
<keyword evidence="1" id="KW-0694">RNA-binding</keyword>
<name>A0A161WWT1_DAUCS</name>
<dbReference type="InterPro" id="IPR012677">
    <property type="entry name" value="Nucleotide-bd_a/b_plait_sf"/>
</dbReference>
<gene>
    <name evidence="4" type="ORF">DCAR_011921</name>
    <name evidence="5" type="ORF">DCAR_0313466</name>
</gene>
<feature type="domain" description="RRM" evidence="3">
    <location>
        <begin position="334"/>
        <end position="411"/>
    </location>
</feature>
<evidence type="ECO:0000259" key="3">
    <source>
        <dbReference type="PROSITE" id="PS50102"/>
    </source>
</evidence>
<accession>A0A161WWT1</accession>
<feature type="region of interest" description="Disordered" evidence="2">
    <location>
        <begin position="430"/>
        <end position="483"/>
    </location>
</feature>
<feature type="region of interest" description="Disordered" evidence="2">
    <location>
        <begin position="1"/>
        <end position="68"/>
    </location>
</feature>
<feature type="compositionally biased region" description="Basic and acidic residues" evidence="2">
    <location>
        <begin position="33"/>
        <end position="45"/>
    </location>
</feature>
<protein>
    <recommendedName>
        <fullName evidence="3">RRM domain-containing protein</fullName>
    </recommendedName>
</protein>
<evidence type="ECO:0000256" key="1">
    <source>
        <dbReference type="PROSITE-ProRule" id="PRU00176"/>
    </source>
</evidence>
<dbReference type="SMART" id="SM00360">
    <property type="entry name" value="RRM"/>
    <property type="match status" value="1"/>
</dbReference>
<organism evidence="4">
    <name type="scientific">Daucus carota subsp. sativus</name>
    <name type="common">Carrot</name>
    <dbReference type="NCBI Taxonomy" id="79200"/>
    <lineage>
        <taxon>Eukaryota</taxon>
        <taxon>Viridiplantae</taxon>
        <taxon>Streptophyta</taxon>
        <taxon>Embryophyta</taxon>
        <taxon>Tracheophyta</taxon>
        <taxon>Spermatophyta</taxon>
        <taxon>Magnoliopsida</taxon>
        <taxon>eudicotyledons</taxon>
        <taxon>Gunneridae</taxon>
        <taxon>Pentapetalae</taxon>
        <taxon>asterids</taxon>
        <taxon>campanulids</taxon>
        <taxon>Apiales</taxon>
        <taxon>Apiaceae</taxon>
        <taxon>Apioideae</taxon>
        <taxon>Scandiceae</taxon>
        <taxon>Daucinae</taxon>
        <taxon>Daucus</taxon>
        <taxon>Daucus sect. Daucus</taxon>
    </lineage>
</organism>
<feature type="compositionally biased region" description="Polar residues" evidence="2">
    <location>
        <begin position="654"/>
        <end position="663"/>
    </location>
</feature>
<dbReference type="PROSITE" id="PS50102">
    <property type="entry name" value="RRM"/>
    <property type="match status" value="1"/>
</dbReference>
<reference evidence="4" key="1">
    <citation type="journal article" date="2016" name="Nat. Genet.">
        <title>A high-quality carrot genome assembly provides new insights into carotenoid accumulation and asterid genome evolution.</title>
        <authorList>
            <person name="Iorizzo M."/>
            <person name="Ellison S."/>
            <person name="Senalik D."/>
            <person name="Zeng P."/>
            <person name="Satapoomin P."/>
            <person name="Huang J."/>
            <person name="Bowman M."/>
            <person name="Iovene M."/>
            <person name="Sanseverino W."/>
            <person name="Cavagnaro P."/>
            <person name="Yildiz M."/>
            <person name="Macko-Podgorni A."/>
            <person name="Moranska E."/>
            <person name="Grzebelus E."/>
            <person name="Grzebelus D."/>
            <person name="Ashrafi H."/>
            <person name="Zheng Z."/>
            <person name="Cheng S."/>
            <person name="Spooner D."/>
            <person name="Van Deynze A."/>
            <person name="Simon P."/>
        </authorList>
    </citation>
    <scope>NUCLEOTIDE SEQUENCE [LARGE SCALE GENOMIC DNA]</scope>
    <source>
        <tissue evidence="4">Leaf</tissue>
    </source>
</reference>
<evidence type="ECO:0000313" key="6">
    <source>
        <dbReference type="Proteomes" id="UP000077755"/>
    </source>
</evidence>
<feature type="compositionally biased region" description="Polar residues" evidence="2">
    <location>
        <begin position="48"/>
        <end position="66"/>
    </location>
</feature>
<dbReference type="InterPro" id="IPR035979">
    <property type="entry name" value="RBD_domain_sf"/>
</dbReference>
<dbReference type="STRING" id="79200.A0A161WWT1"/>
<feature type="compositionally biased region" description="Polar residues" evidence="2">
    <location>
        <begin position="7"/>
        <end position="31"/>
    </location>
</feature>
<reference evidence="5" key="2">
    <citation type="submission" date="2022-03" db="EMBL/GenBank/DDBJ databases">
        <title>Draft title - Genomic analysis of global carrot germplasm unveils the trajectory of domestication and the origin of high carotenoid orange carrot.</title>
        <authorList>
            <person name="Iorizzo M."/>
            <person name="Ellison S."/>
            <person name="Senalik D."/>
            <person name="Macko-Podgorni A."/>
            <person name="Grzebelus D."/>
            <person name="Bostan H."/>
            <person name="Rolling W."/>
            <person name="Curaba J."/>
            <person name="Simon P."/>
        </authorList>
    </citation>
    <scope>NUCLEOTIDE SEQUENCE</scope>
    <source>
        <tissue evidence="5">Leaf</tissue>
    </source>
</reference>
<dbReference type="CDD" id="cd00590">
    <property type="entry name" value="RRM_SF"/>
    <property type="match status" value="1"/>
</dbReference>
<evidence type="ECO:0000313" key="5">
    <source>
        <dbReference type="EMBL" id="WOG94173.1"/>
    </source>
</evidence>
<dbReference type="Gene3D" id="3.30.70.330">
    <property type="match status" value="1"/>
</dbReference>
<dbReference type="Pfam" id="PF00076">
    <property type="entry name" value="RRM_1"/>
    <property type="match status" value="1"/>
</dbReference>
<feature type="compositionally biased region" description="Polar residues" evidence="2">
    <location>
        <begin position="697"/>
        <end position="708"/>
    </location>
</feature>
<dbReference type="Proteomes" id="UP000077755">
    <property type="component" value="Chromosome 3"/>
</dbReference>
<dbReference type="EMBL" id="CP093345">
    <property type="protein sequence ID" value="WOG94173.1"/>
    <property type="molecule type" value="Genomic_DNA"/>
</dbReference>
<dbReference type="GO" id="GO:0003723">
    <property type="term" value="F:RNA binding"/>
    <property type="evidence" value="ECO:0007669"/>
    <property type="project" value="UniProtKB-UniRule"/>
</dbReference>
<feature type="region of interest" description="Disordered" evidence="2">
    <location>
        <begin position="650"/>
        <end position="796"/>
    </location>
</feature>
<dbReference type="AlphaFoldDB" id="A0A161WWT1"/>
<feature type="compositionally biased region" description="Basic and acidic residues" evidence="2">
    <location>
        <begin position="430"/>
        <end position="444"/>
    </location>
</feature>
<dbReference type="SUPFAM" id="SSF54928">
    <property type="entry name" value="RNA-binding domain, RBD"/>
    <property type="match status" value="1"/>
</dbReference>
<proteinExistence type="predicted"/>
<evidence type="ECO:0000256" key="2">
    <source>
        <dbReference type="SAM" id="MobiDB-lite"/>
    </source>
</evidence>
<dbReference type="InterPro" id="IPR000504">
    <property type="entry name" value="RRM_dom"/>
</dbReference>
<sequence>MFKVTRATVTKARNSNGPVGNSKTCSKSGKNNGEGRRNGDQEAGTKAKGSSSQDSTNAHSGNTQHTEGNKKLQLDKILKHWFLLDYDLVAAINKGNHSLIPMAEARVNYLTGLVPDKLLAEGIKGKEEALWSIHELLYNNGCWEKASNLVVADYDGSKNGNSTDPVQPFLNAYAHLIHPNTRVGALKGNREAVRMALNQIHYGSIEAARQSSKTGVTRVSEEEKAQSGKVKAKSGISGDVHSITCKFLEAYESLIEPSVLRDAIAGNDKAISLALGQVHHHTLSRGEKMDVKSSKQDETHYKEALLSRPASVVLSSGSARKSHVSSPAHKSGNATVFFTGIDRSLHLKDLWMLFKKEGKIKDIILPRKKDKNGNNYGFIILVNAQEANRVIKAFSGMLIGSKHLYLAVAKTKPRFQASLKAHSNFVNLEAKKGQEELPKEREGSTDIPIPSPKVTPPSTRFVASETKENQSRQDHSEHPNLLPSEEFTQVMQQSLLLRTVKNETVQSVAMMVEGLGAYNARIRGITGSSFLAYFPFELDFLNIDREFLQIGFDEVRDVKVEDLIPSRKAWVEIRGLPIPGWTEHNFKEILKDYGTILHSCKTRDEEEFYVSPKFLIETHVLDKIKEFKSIKLMKKVWKLRVQETLEEGSLLHDTVSNPDSSYSQDDEDKSSPQPPLSMPDNCQSPVHSNDSEHDGTSKQSNSQLSGVASSIEEEEVSSTMNPMTPRSYHQSGSDNQNSPKSLSDQISTKSDSPIILNTDNWKPREPVSSLSNIKGASDDGISSLGEGPLDDHDNHSDSDLTILGNLAKLKVKSARGRPRKFNPKVTNKFFKVPRRKKTRSEGLQQITHYFLNNSHDEAESIYESGVLMGLLPIHSKAQSLELIKENLAA</sequence>
<feature type="compositionally biased region" description="Polar residues" evidence="2">
    <location>
        <begin position="719"/>
        <end position="760"/>
    </location>
</feature>
<feature type="compositionally biased region" description="Basic and acidic residues" evidence="2">
    <location>
        <begin position="465"/>
        <end position="478"/>
    </location>
</feature>